<proteinExistence type="predicted"/>
<organism evidence="1">
    <name type="scientific">bioreactor metagenome</name>
    <dbReference type="NCBI Taxonomy" id="1076179"/>
    <lineage>
        <taxon>unclassified sequences</taxon>
        <taxon>metagenomes</taxon>
        <taxon>ecological metagenomes</taxon>
    </lineage>
</organism>
<evidence type="ECO:0000313" key="1">
    <source>
        <dbReference type="EMBL" id="MPL91766.1"/>
    </source>
</evidence>
<accession>A0A644VKB8</accession>
<sequence>MKHFSIYTLFFFLLIPGFANQPVVKNNKSAENGYPALFYSYDANLNGTYKVYVQIEDSLYAMFKVVHQVDKKQNKNLWRVMDSYFAVYQDNKMTNSTQLLTPGENEFVWLSGRTGVTEFTGGFHGNERIDSLASCFVKFYADDVELNHTITTGLIPCSTFYYHQVSTMHQTGTGGTITSTSYVPVPGFPIECLHEKKTTFSSKGYTTYNKVTWADNRAAMKRMYYGIFCVGNDISKYGYNDLGAQNPTIVQFVSDNQFKLKSDKQRIVMYNDQTNKSVICDAEVLSGGLFQLNTSVWDTGVYHKYYTAIQNNSPIQTSNNEVWETTASIKFDKYTNLSTAIEKEPIAREYNRVYVKNGKILVENALVPLYLYDQSGRVLSVRHAADNNIVEFEVQNKGIYIVGSESSLTKVIF</sequence>
<dbReference type="AlphaFoldDB" id="A0A644VKB8"/>
<reference evidence="1" key="1">
    <citation type="submission" date="2019-08" db="EMBL/GenBank/DDBJ databases">
        <authorList>
            <person name="Kucharzyk K."/>
            <person name="Murdoch R.W."/>
            <person name="Higgins S."/>
            <person name="Loffler F."/>
        </authorList>
    </citation>
    <scope>NUCLEOTIDE SEQUENCE</scope>
</reference>
<gene>
    <name evidence="1" type="ORF">SDC9_37843</name>
</gene>
<dbReference type="EMBL" id="VSSQ01000338">
    <property type="protein sequence ID" value="MPL91766.1"/>
    <property type="molecule type" value="Genomic_DNA"/>
</dbReference>
<name>A0A644VKB8_9ZZZZ</name>
<protein>
    <submittedName>
        <fullName evidence="1">Uncharacterized protein</fullName>
    </submittedName>
</protein>
<comment type="caution">
    <text evidence="1">The sequence shown here is derived from an EMBL/GenBank/DDBJ whole genome shotgun (WGS) entry which is preliminary data.</text>
</comment>